<gene>
    <name evidence="1" type="ORF">MOHU_18100</name>
</gene>
<dbReference type="Proteomes" id="UP000238415">
    <property type="component" value="Unassembled WGS sequence"/>
</dbReference>
<sequence length="231" mass="26052">MECRGVYTANILEASQVMLDLYAALMDHFDCDNNYTGYKFWKDPRATTPMQLAGTLYYHFPAHFYKALHTIHQYEEEHHELTTSLLKQKKITVVDIGAGVGTFSLALMDFLYKWSNSIKTELDVILIEPNTLTHKIAKKLITTYAAKTGIVLNRLEIISEPFPESRCLEQVCAVIERIPVESVKGKPGTDNGLAGEDMKTIKKKPSGKTLDIFLPTLNYGSFARKRCVGRG</sequence>
<dbReference type="Gene3D" id="3.40.50.150">
    <property type="entry name" value="Vaccinia Virus protein VP39"/>
    <property type="match status" value="1"/>
</dbReference>
<evidence type="ECO:0000313" key="2">
    <source>
        <dbReference type="Proteomes" id="UP000238415"/>
    </source>
</evidence>
<accession>A0A2T0AP18</accession>
<protein>
    <recommendedName>
        <fullName evidence="3">Methyltransferase domain protein</fullName>
    </recommendedName>
</protein>
<dbReference type="InterPro" id="IPR029063">
    <property type="entry name" value="SAM-dependent_MTases_sf"/>
</dbReference>
<dbReference type="SUPFAM" id="SSF53335">
    <property type="entry name" value="S-adenosyl-L-methionine-dependent methyltransferases"/>
    <property type="match status" value="1"/>
</dbReference>
<reference evidence="1 2" key="1">
    <citation type="submission" date="2018-03" db="EMBL/GenBank/DDBJ databases">
        <title>Genome sequence of Moorella humiferrea DSM 23265.</title>
        <authorList>
            <person name="Poehlein A."/>
            <person name="Daniel R."/>
        </authorList>
    </citation>
    <scope>NUCLEOTIDE SEQUENCE [LARGE SCALE GENOMIC DNA]</scope>
    <source>
        <strain evidence="1 2">DSM 23265</strain>
    </source>
</reference>
<evidence type="ECO:0008006" key="3">
    <source>
        <dbReference type="Google" id="ProtNLM"/>
    </source>
</evidence>
<organism evidence="1 2">
    <name type="scientific">Neomoorella humiferrea</name>
    <dbReference type="NCBI Taxonomy" id="676965"/>
    <lineage>
        <taxon>Bacteria</taxon>
        <taxon>Bacillati</taxon>
        <taxon>Bacillota</taxon>
        <taxon>Clostridia</taxon>
        <taxon>Neomoorellales</taxon>
        <taxon>Neomoorellaceae</taxon>
        <taxon>Neomoorella</taxon>
    </lineage>
</organism>
<proteinExistence type="predicted"/>
<evidence type="ECO:0000313" key="1">
    <source>
        <dbReference type="EMBL" id="PRR70703.1"/>
    </source>
</evidence>
<keyword evidence="2" id="KW-1185">Reference proteome</keyword>
<dbReference type="AlphaFoldDB" id="A0A2T0AP18"/>
<comment type="caution">
    <text evidence="1">The sequence shown here is derived from an EMBL/GenBank/DDBJ whole genome shotgun (WGS) entry which is preliminary data.</text>
</comment>
<dbReference type="EMBL" id="PVXM01000046">
    <property type="protein sequence ID" value="PRR70703.1"/>
    <property type="molecule type" value="Genomic_DNA"/>
</dbReference>
<name>A0A2T0AP18_9FIRM</name>